<sequence>MIKWTKICSISRPWQFDVDALHKEKENSYTFTWSRKKITILPFGSAKYSKVEGKNTAVVSTGVQRLSSAVEKSEGTLALLVRAIGAAEDALSLPPPVKELLKEFSRIVEESSKLLPLRDIQHQIALILESKLPNLPYYKMSPKESAIL</sequence>
<dbReference type="EMBL" id="CM004402">
    <property type="protein sequence ID" value="KAG8636479.1"/>
    <property type="molecule type" value="Genomic_DNA"/>
</dbReference>
<dbReference type="Proteomes" id="UP000091857">
    <property type="component" value="Chromosome 16"/>
</dbReference>
<organism evidence="1 2">
    <name type="scientific">Manihot esculenta</name>
    <name type="common">Cassava</name>
    <name type="synonym">Jatropha manihot</name>
    <dbReference type="NCBI Taxonomy" id="3983"/>
    <lineage>
        <taxon>Eukaryota</taxon>
        <taxon>Viridiplantae</taxon>
        <taxon>Streptophyta</taxon>
        <taxon>Embryophyta</taxon>
        <taxon>Tracheophyta</taxon>
        <taxon>Spermatophyta</taxon>
        <taxon>Magnoliopsida</taxon>
        <taxon>eudicotyledons</taxon>
        <taxon>Gunneridae</taxon>
        <taxon>Pentapetalae</taxon>
        <taxon>rosids</taxon>
        <taxon>fabids</taxon>
        <taxon>Malpighiales</taxon>
        <taxon>Euphorbiaceae</taxon>
        <taxon>Crotonoideae</taxon>
        <taxon>Manihoteae</taxon>
        <taxon>Manihot</taxon>
    </lineage>
</organism>
<proteinExistence type="predicted"/>
<gene>
    <name evidence="1" type="ORF">MANES_16G137450v8</name>
</gene>
<keyword evidence="2" id="KW-1185">Reference proteome</keyword>
<evidence type="ECO:0000313" key="2">
    <source>
        <dbReference type="Proteomes" id="UP000091857"/>
    </source>
</evidence>
<protein>
    <submittedName>
        <fullName evidence="1">Uncharacterized protein</fullName>
    </submittedName>
</protein>
<comment type="caution">
    <text evidence="1">The sequence shown here is derived from an EMBL/GenBank/DDBJ whole genome shotgun (WGS) entry which is preliminary data.</text>
</comment>
<evidence type="ECO:0000313" key="1">
    <source>
        <dbReference type="EMBL" id="KAG8636479.1"/>
    </source>
</evidence>
<reference evidence="2" key="1">
    <citation type="journal article" date="2016" name="Nat. Biotechnol.">
        <title>Sequencing wild and cultivated cassava and related species reveals extensive interspecific hybridization and genetic diversity.</title>
        <authorList>
            <person name="Bredeson J.V."/>
            <person name="Lyons J.B."/>
            <person name="Prochnik S.E."/>
            <person name="Wu G.A."/>
            <person name="Ha C.M."/>
            <person name="Edsinger-Gonzales E."/>
            <person name="Grimwood J."/>
            <person name="Schmutz J."/>
            <person name="Rabbi I.Y."/>
            <person name="Egesi C."/>
            <person name="Nauluvula P."/>
            <person name="Lebot V."/>
            <person name="Ndunguru J."/>
            <person name="Mkamilo G."/>
            <person name="Bart R.S."/>
            <person name="Setter T.L."/>
            <person name="Gleadow R.M."/>
            <person name="Kulakow P."/>
            <person name="Ferguson M.E."/>
            <person name="Rounsley S."/>
            <person name="Rokhsar D.S."/>
        </authorList>
    </citation>
    <scope>NUCLEOTIDE SEQUENCE [LARGE SCALE GENOMIC DNA]</scope>
    <source>
        <strain evidence="2">cv. AM560-2</strain>
    </source>
</reference>
<accession>A0ACB7G9I5</accession>
<name>A0ACB7G9I5_MANES</name>